<proteinExistence type="predicted"/>
<dbReference type="Proteomes" id="UP000724874">
    <property type="component" value="Unassembled WGS sequence"/>
</dbReference>
<dbReference type="EMBL" id="JADNYJ010000003">
    <property type="protein sequence ID" value="KAF8912225.1"/>
    <property type="molecule type" value="Genomic_DNA"/>
</dbReference>
<name>A0A9P5NXX9_GYMJU</name>
<accession>A0A9P5NXX9</accession>
<comment type="caution">
    <text evidence="1">The sequence shown here is derived from an EMBL/GenBank/DDBJ whole genome shotgun (WGS) entry which is preliminary data.</text>
</comment>
<organism evidence="1 2">
    <name type="scientific">Gymnopilus junonius</name>
    <name type="common">Spectacular rustgill mushroom</name>
    <name type="synonym">Gymnopilus spectabilis subsp. junonius</name>
    <dbReference type="NCBI Taxonomy" id="109634"/>
    <lineage>
        <taxon>Eukaryota</taxon>
        <taxon>Fungi</taxon>
        <taxon>Dikarya</taxon>
        <taxon>Basidiomycota</taxon>
        <taxon>Agaricomycotina</taxon>
        <taxon>Agaricomycetes</taxon>
        <taxon>Agaricomycetidae</taxon>
        <taxon>Agaricales</taxon>
        <taxon>Agaricineae</taxon>
        <taxon>Hymenogastraceae</taxon>
        <taxon>Gymnopilus</taxon>
    </lineage>
</organism>
<protein>
    <submittedName>
        <fullName evidence="1">Uncharacterized protein</fullName>
    </submittedName>
</protein>
<evidence type="ECO:0000313" key="1">
    <source>
        <dbReference type="EMBL" id="KAF8912225.1"/>
    </source>
</evidence>
<gene>
    <name evidence="1" type="ORF">CPB84DRAFT_764137</name>
</gene>
<evidence type="ECO:0000313" key="2">
    <source>
        <dbReference type="Proteomes" id="UP000724874"/>
    </source>
</evidence>
<dbReference type="AlphaFoldDB" id="A0A9P5NXX9"/>
<keyword evidence="2" id="KW-1185">Reference proteome</keyword>
<sequence>MCPNLLFLELDIIFRRHDSVFFDDDDFRSLPPLPSTSIPLLKSFRGSRPAIKMFVPRRPVESVCFDQAYWPECVDIFSDISRSTRSVDTLIYAGSGVQPSVLKNMYKTLTGLRKLRLELPKYGSTIPDQDPRSSNPGTVVGKRAQKINEFPSSGFLYPHSVHILYLTYLYCIALGKVNLPEGLEILELKTDMHLDRPELDSNERHDVVNSDKEIISRYGQPYTHEMACSILDSISILYPKMKHIQIINQDRTSRWTVTRYHFYALKWARDERSNWTYTDLKEECSRSEDDYKFDSIA</sequence>
<reference evidence="1" key="1">
    <citation type="submission" date="2020-11" db="EMBL/GenBank/DDBJ databases">
        <authorList>
            <consortium name="DOE Joint Genome Institute"/>
            <person name="Ahrendt S."/>
            <person name="Riley R."/>
            <person name="Andreopoulos W."/>
            <person name="LaButti K."/>
            <person name="Pangilinan J."/>
            <person name="Ruiz-duenas F.J."/>
            <person name="Barrasa J.M."/>
            <person name="Sanchez-Garcia M."/>
            <person name="Camarero S."/>
            <person name="Miyauchi S."/>
            <person name="Serrano A."/>
            <person name="Linde D."/>
            <person name="Babiker R."/>
            <person name="Drula E."/>
            <person name="Ayuso-Fernandez I."/>
            <person name="Pacheco R."/>
            <person name="Padilla G."/>
            <person name="Ferreira P."/>
            <person name="Barriuso J."/>
            <person name="Kellner H."/>
            <person name="Castanera R."/>
            <person name="Alfaro M."/>
            <person name="Ramirez L."/>
            <person name="Pisabarro A.G."/>
            <person name="Kuo A."/>
            <person name="Tritt A."/>
            <person name="Lipzen A."/>
            <person name="He G."/>
            <person name="Yan M."/>
            <person name="Ng V."/>
            <person name="Cullen D."/>
            <person name="Martin F."/>
            <person name="Rosso M.-N."/>
            <person name="Henrissat B."/>
            <person name="Hibbett D."/>
            <person name="Martinez A.T."/>
            <person name="Grigoriev I.V."/>
        </authorList>
    </citation>
    <scope>NUCLEOTIDE SEQUENCE</scope>
    <source>
        <strain evidence="1">AH 44721</strain>
    </source>
</reference>